<feature type="signal peptide" evidence="1">
    <location>
        <begin position="1"/>
        <end position="24"/>
    </location>
</feature>
<proteinExistence type="predicted"/>
<keyword evidence="3" id="KW-1185">Reference proteome</keyword>
<dbReference type="Proteomes" id="UP000266861">
    <property type="component" value="Unassembled WGS sequence"/>
</dbReference>
<sequence>MNRQLVLTFVLAFLLLFVTTSIFAAEGELVEKAAKPIPIKQIVPGKAIVEYTSKNKLKVFVNWDGTGEAKDEPATSRLRCFPKSVVKVQNSPQKHVFGDRKTTYDVKVLQKNKNVRCITGIFDIDSFRFSFSFKT</sequence>
<dbReference type="OrthoDB" id="2340059at2759"/>
<reference evidence="2 3" key="1">
    <citation type="submission" date="2018-08" db="EMBL/GenBank/DDBJ databases">
        <title>Genome and evolution of the arbuscular mycorrhizal fungus Diversispora epigaea (formerly Glomus versiforme) and its bacterial endosymbionts.</title>
        <authorList>
            <person name="Sun X."/>
            <person name="Fei Z."/>
            <person name="Harrison M."/>
        </authorList>
    </citation>
    <scope>NUCLEOTIDE SEQUENCE [LARGE SCALE GENOMIC DNA]</scope>
    <source>
        <strain evidence="2 3">IT104</strain>
    </source>
</reference>
<keyword evidence="1" id="KW-0732">Signal</keyword>
<dbReference type="EMBL" id="PQFF01000060">
    <property type="protein sequence ID" value="RHZ85653.1"/>
    <property type="molecule type" value="Genomic_DNA"/>
</dbReference>
<accession>A0A397JL39</accession>
<feature type="chain" id="PRO_5017181845" evidence="1">
    <location>
        <begin position="25"/>
        <end position="135"/>
    </location>
</feature>
<comment type="caution">
    <text evidence="2">The sequence shown here is derived from an EMBL/GenBank/DDBJ whole genome shotgun (WGS) entry which is preliminary data.</text>
</comment>
<evidence type="ECO:0000313" key="3">
    <source>
        <dbReference type="Proteomes" id="UP000266861"/>
    </source>
</evidence>
<organism evidence="2 3">
    <name type="scientific">Diversispora epigaea</name>
    <dbReference type="NCBI Taxonomy" id="1348612"/>
    <lineage>
        <taxon>Eukaryota</taxon>
        <taxon>Fungi</taxon>
        <taxon>Fungi incertae sedis</taxon>
        <taxon>Mucoromycota</taxon>
        <taxon>Glomeromycotina</taxon>
        <taxon>Glomeromycetes</taxon>
        <taxon>Diversisporales</taxon>
        <taxon>Diversisporaceae</taxon>
        <taxon>Diversispora</taxon>
    </lineage>
</organism>
<gene>
    <name evidence="2" type="ORF">Glove_63g48</name>
</gene>
<name>A0A397JL39_9GLOM</name>
<evidence type="ECO:0000313" key="2">
    <source>
        <dbReference type="EMBL" id="RHZ85653.1"/>
    </source>
</evidence>
<dbReference type="AlphaFoldDB" id="A0A397JL39"/>
<evidence type="ECO:0000256" key="1">
    <source>
        <dbReference type="SAM" id="SignalP"/>
    </source>
</evidence>
<protein>
    <submittedName>
        <fullName evidence="2">Uncharacterized protein</fullName>
    </submittedName>
</protein>